<organism evidence="1 2">
    <name type="scientific">Clostridium oceanicum</name>
    <dbReference type="NCBI Taxonomy" id="1543"/>
    <lineage>
        <taxon>Bacteria</taxon>
        <taxon>Bacillati</taxon>
        <taxon>Bacillota</taxon>
        <taxon>Clostridia</taxon>
        <taxon>Eubacteriales</taxon>
        <taxon>Clostridiaceae</taxon>
        <taxon>Clostridium</taxon>
    </lineage>
</organism>
<dbReference type="EMBL" id="BAAACG010000009">
    <property type="protein sequence ID" value="GAA0739972.1"/>
    <property type="molecule type" value="Genomic_DNA"/>
</dbReference>
<dbReference type="RefSeq" id="WP_343761177.1">
    <property type="nucleotide sequence ID" value="NZ_BAAACG010000009.1"/>
</dbReference>
<evidence type="ECO:0000313" key="1">
    <source>
        <dbReference type="EMBL" id="GAA0739972.1"/>
    </source>
</evidence>
<evidence type="ECO:0000313" key="2">
    <source>
        <dbReference type="Proteomes" id="UP001501510"/>
    </source>
</evidence>
<keyword evidence="2" id="KW-1185">Reference proteome</keyword>
<accession>A0ABP3UPD2</accession>
<protein>
    <submittedName>
        <fullName evidence="1">Uncharacterized protein</fullName>
    </submittedName>
</protein>
<name>A0ABP3UPD2_9CLOT</name>
<dbReference type="Proteomes" id="UP001501510">
    <property type="component" value="Unassembled WGS sequence"/>
</dbReference>
<reference evidence="2" key="1">
    <citation type="journal article" date="2019" name="Int. J. Syst. Evol. Microbiol.">
        <title>The Global Catalogue of Microorganisms (GCM) 10K type strain sequencing project: providing services to taxonomists for standard genome sequencing and annotation.</title>
        <authorList>
            <consortium name="The Broad Institute Genomics Platform"/>
            <consortium name="The Broad Institute Genome Sequencing Center for Infectious Disease"/>
            <person name="Wu L."/>
            <person name="Ma J."/>
        </authorList>
    </citation>
    <scope>NUCLEOTIDE SEQUENCE [LARGE SCALE GENOMIC DNA]</scope>
    <source>
        <strain evidence="2">JCM 1407</strain>
    </source>
</reference>
<gene>
    <name evidence="1" type="ORF">GCM10008906_19330</name>
</gene>
<proteinExistence type="predicted"/>
<sequence>MDCPFLSTLEESVECFKECALYKCDFNNGVCPFKAIQEKITEDDSSNYKELESIMNENFSFFTKSYDNSSNQYW</sequence>
<comment type="caution">
    <text evidence="1">The sequence shown here is derived from an EMBL/GenBank/DDBJ whole genome shotgun (WGS) entry which is preliminary data.</text>
</comment>